<dbReference type="KEGG" id="kfa:Q73A0000_12280"/>
<gene>
    <name evidence="2" type="ORF">Q73A0000_12280</name>
</gene>
<dbReference type="InterPro" id="IPR007712">
    <property type="entry name" value="RelE/ParE_toxin"/>
</dbReference>
<name>A0A7M2Y9X1_9FLAO</name>
<dbReference type="Pfam" id="PF05016">
    <property type="entry name" value="ParE_toxin"/>
    <property type="match status" value="1"/>
</dbReference>
<accession>A0A7M2Y9X1</accession>
<dbReference type="RefSeq" id="WP_193811245.1">
    <property type="nucleotide sequence ID" value="NZ_CP040442.1"/>
</dbReference>
<protein>
    <submittedName>
        <fullName evidence="2">Type II toxin-antitoxin system RelE/ParE family toxin</fullName>
    </submittedName>
</protein>
<dbReference type="InterPro" id="IPR035093">
    <property type="entry name" value="RelE/ParE_toxin_dom_sf"/>
</dbReference>
<reference evidence="2 3" key="1">
    <citation type="submission" date="2019-05" db="EMBL/GenBank/DDBJ databases">
        <title>Chryseobacterium sp. isolated from King George Island, maritime Antarctica.</title>
        <authorList>
            <person name="Peng X."/>
        </authorList>
    </citation>
    <scope>NUCLEOTIDE SEQUENCE [LARGE SCALE GENOMIC DNA]</scope>
    <source>
        <strain evidence="2 3">7-3A</strain>
    </source>
</reference>
<dbReference type="Proteomes" id="UP000594195">
    <property type="component" value="Chromosome"/>
</dbReference>
<dbReference type="Gene3D" id="3.30.2310.20">
    <property type="entry name" value="RelE-like"/>
    <property type="match status" value="1"/>
</dbReference>
<dbReference type="EMBL" id="CP040442">
    <property type="protein sequence ID" value="QOW11078.1"/>
    <property type="molecule type" value="Genomic_DNA"/>
</dbReference>
<dbReference type="AlphaFoldDB" id="A0A7M2Y9X1"/>
<keyword evidence="3" id="KW-1185">Reference proteome</keyword>
<evidence type="ECO:0000313" key="2">
    <source>
        <dbReference type="EMBL" id="QOW11078.1"/>
    </source>
</evidence>
<organism evidence="2 3">
    <name type="scientific">Kaistella flava</name>
    <name type="common">ex Peng et al. 2021</name>
    <dbReference type="NCBI Taxonomy" id="2038776"/>
    <lineage>
        <taxon>Bacteria</taxon>
        <taxon>Pseudomonadati</taxon>
        <taxon>Bacteroidota</taxon>
        <taxon>Flavobacteriia</taxon>
        <taxon>Flavobacteriales</taxon>
        <taxon>Weeksellaceae</taxon>
        <taxon>Chryseobacterium group</taxon>
        <taxon>Kaistella</taxon>
    </lineage>
</organism>
<keyword evidence="1" id="KW-1277">Toxin-antitoxin system</keyword>
<proteinExistence type="predicted"/>
<evidence type="ECO:0000313" key="3">
    <source>
        <dbReference type="Proteomes" id="UP000594195"/>
    </source>
</evidence>
<sequence length="98" mass="11744">MKKVSWSVKASKELNEVYDYWALNNNSNVYSEKILDEIFRMINLVRSQSYIGEESKIKKIRRVLILENFSLFYKLMDDEIKVLSFFDNRRDPGNLKIN</sequence>
<evidence type="ECO:0000256" key="1">
    <source>
        <dbReference type="ARBA" id="ARBA00022649"/>
    </source>
</evidence>